<proteinExistence type="predicted"/>
<protein>
    <submittedName>
        <fullName evidence="1">Putative secreted protein</fullName>
    </submittedName>
</protein>
<accession>A0A2M4D6U0</accession>
<organism evidence="1">
    <name type="scientific">Anopheles darlingi</name>
    <name type="common">Mosquito</name>
    <dbReference type="NCBI Taxonomy" id="43151"/>
    <lineage>
        <taxon>Eukaryota</taxon>
        <taxon>Metazoa</taxon>
        <taxon>Ecdysozoa</taxon>
        <taxon>Arthropoda</taxon>
        <taxon>Hexapoda</taxon>
        <taxon>Insecta</taxon>
        <taxon>Pterygota</taxon>
        <taxon>Neoptera</taxon>
        <taxon>Endopterygota</taxon>
        <taxon>Diptera</taxon>
        <taxon>Nematocera</taxon>
        <taxon>Culicoidea</taxon>
        <taxon>Culicidae</taxon>
        <taxon>Anophelinae</taxon>
        <taxon>Anopheles</taxon>
    </lineage>
</organism>
<name>A0A2M4D6U0_ANODA</name>
<reference evidence="1" key="1">
    <citation type="submission" date="2018-01" db="EMBL/GenBank/DDBJ databases">
        <title>An insight into the sialome of Amazonian anophelines.</title>
        <authorList>
            <person name="Ribeiro J.M."/>
            <person name="Scarpassa V."/>
            <person name="Calvo E."/>
        </authorList>
    </citation>
    <scope>NUCLEOTIDE SEQUENCE</scope>
</reference>
<evidence type="ECO:0000313" key="1">
    <source>
        <dbReference type="EMBL" id="MBW73292.1"/>
    </source>
</evidence>
<sequence>MFRLISTSIRLLFWRLRRAFSVSSRRLSFFNTSSSSRTSVKSFSMTFDCARKRARDALCFASRSLCCRRSSASSSVSRRISSRSLRFGFAASRSACLRSLSIFIRSS</sequence>
<dbReference type="AlphaFoldDB" id="A0A2M4D6U0"/>
<dbReference type="EMBL" id="GGFL01009114">
    <property type="protein sequence ID" value="MBW73292.1"/>
    <property type="molecule type" value="Transcribed_RNA"/>
</dbReference>